<dbReference type="EMBL" id="MU276157">
    <property type="protein sequence ID" value="KAI0040932.1"/>
    <property type="molecule type" value="Genomic_DNA"/>
</dbReference>
<gene>
    <name evidence="1" type="ORF">FA95DRAFT_804719</name>
</gene>
<comment type="caution">
    <text evidence="1">The sequence shown here is derived from an EMBL/GenBank/DDBJ whole genome shotgun (WGS) entry which is preliminary data.</text>
</comment>
<proteinExistence type="predicted"/>
<organism evidence="1 2">
    <name type="scientific">Auriscalpium vulgare</name>
    <dbReference type="NCBI Taxonomy" id="40419"/>
    <lineage>
        <taxon>Eukaryota</taxon>
        <taxon>Fungi</taxon>
        <taxon>Dikarya</taxon>
        <taxon>Basidiomycota</taxon>
        <taxon>Agaricomycotina</taxon>
        <taxon>Agaricomycetes</taxon>
        <taxon>Russulales</taxon>
        <taxon>Auriscalpiaceae</taxon>
        <taxon>Auriscalpium</taxon>
    </lineage>
</organism>
<name>A0ACB8RAL9_9AGAM</name>
<evidence type="ECO:0000313" key="1">
    <source>
        <dbReference type="EMBL" id="KAI0040932.1"/>
    </source>
</evidence>
<accession>A0ACB8RAL9</accession>
<sequence>MEEVDAGGWTYTDSRRRGPRPATPDDLPRCALPPPVCPHTRALALQHLSTPSQSASASQSTPPYIHSACASTRRTRVCAQLLCINTASLSAAVGVLDLAPAHSHAHRAHAFSPPTRPSPPSQCSMNMLDPAYQLPGTCSLPSQIVHRTAHAQRLCARARARTTAAPRITTPRVARVVTTASSPHRLPSSPRCALARRYLQRVASAHARRSACGHRPWSLRAPAAPRSIFPTAMPLRSAHDADASPATLASILRAARFQPTIRRWWCRARHARDTRDTRVWCWLRRAWRAGCCRAGSNGP</sequence>
<keyword evidence="2" id="KW-1185">Reference proteome</keyword>
<reference evidence="1" key="2">
    <citation type="journal article" date="2022" name="New Phytol.">
        <title>Evolutionary transition to the ectomycorrhizal habit in the genomes of a hyperdiverse lineage of mushroom-forming fungi.</title>
        <authorList>
            <person name="Looney B."/>
            <person name="Miyauchi S."/>
            <person name="Morin E."/>
            <person name="Drula E."/>
            <person name="Courty P.E."/>
            <person name="Kohler A."/>
            <person name="Kuo A."/>
            <person name="LaButti K."/>
            <person name="Pangilinan J."/>
            <person name="Lipzen A."/>
            <person name="Riley R."/>
            <person name="Andreopoulos W."/>
            <person name="He G."/>
            <person name="Johnson J."/>
            <person name="Nolan M."/>
            <person name="Tritt A."/>
            <person name="Barry K.W."/>
            <person name="Grigoriev I.V."/>
            <person name="Nagy L.G."/>
            <person name="Hibbett D."/>
            <person name="Henrissat B."/>
            <person name="Matheny P.B."/>
            <person name="Labbe J."/>
            <person name="Martin F.M."/>
        </authorList>
    </citation>
    <scope>NUCLEOTIDE SEQUENCE</scope>
    <source>
        <strain evidence="1">FP105234-sp</strain>
    </source>
</reference>
<evidence type="ECO:0000313" key="2">
    <source>
        <dbReference type="Proteomes" id="UP000814033"/>
    </source>
</evidence>
<reference evidence="1" key="1">
    <citation type="submission" date="2021-02" db="EMBL/GenBank/DDBJ databases">
        <authorList>
            <consortium name="DOE Joint Genome Institute"/>
            <person name="Ahrendt S."/>
            <person name="Looney B.P."/>
            <person name="Miyauchi S."/>
            <person name="Morin E."/>
            <person name="Drula E."/>
            <person name="Courty P.E."/>
            <person name="Chicoki N."/>
            <person name="Fauchery L."/>
            <person name="Kohler A."/>
            <person name="Kuo A."/>
            <person name="Labutti K."/>
            <person name="Pangilinan J."/>
            <person name="Lipzen A."/>
            <person name="Riley R."/>
            <person name="Andreopoulos W."/>
            <person name="He G."/>
            <person name="Johnson J."/>
            <person name="Barry K.W."/>
            <person name="Grigoriev I.V."/>
            <person name="Nagy L."/>
            <person name="Hibbett D."/>
            <person name="Henrissat B."/>
            <person name="Matheny P.B."/>
            <person name="Labbe J."/>
            <person name="Martin F."/>
        </authorList>
    </citation>
    <scope>NUCLEOTIDE SEQUENCE</scope>
    <source>
        <strain evidence="1">FP105234-sp</strain>
    </source>
</reference>
<protein>
    <submittedName>
        <fullName evidence="1">Uncharacterized protein</fullName>
    </submittedName>
</protein>
<dbReference type="Proteomes" id="UP000814033">
    <property type="component" value="Unassembled WGS sequence"/>
</dbReference>